<comment type="cofactor">
    <cofactor evidence="8">
        <name>FAD</name>
        <dbReference type="ChEBI" id="CHEBI:57692"/>
    </cofactor>
    <text evidence="8">Binds 1 FAD per subunit.</text>
</comment>
<keyword evidence="2 7" id="KW-0285">Flavoprotein</keyword>
<dbReference type="EC" id="1.8.1.9" evidence="7"/>
<comment type="catalytic activity">
    <reaction evidence="7">
        <text>[thioredoxin]-dithiol + NADP(+) = [thioredoxin]-disulfide + NADPH + H(+)</text>
        <dbReference type="Rhea" id="RHEA:20345"/>
        <dbReference type="Rhea" id="RHEA-COMP:10698"/>
        <dbReference type="Rhea" id="RHEA-COMP:10700"/>
        <dbReference type="ChEBI" id="CHEBI:15378"/>
        <dbReference type="ChEBI" id="CHEBI:29950"/>
        <dbReference type="ChEBI" id="CHEBI:50058"/>
        <dbReference type="ChEBI" id="CHEBI:57783"/>
        <dbReference type="ChEBI" id="CHEBI:58349"/>
        <dbReference type="EC" id="1.8.1.9"/>
    </reaction>
</comment>
<evidence type="ECO:0000259" key="9">
    <source>
        <dbReference type="Pfam" id="PF07992"/>
    </source>
</evidence>
<keyword evidence="4 7" id="KW-0560">Oxidoreductase</keyword>
<keyword evidence="8" id="KW-0521">NADP</keyword>
<evidence type="ECO:0000256" key="2">
    <source>
        <dbReference type="ARBA" id="ARBA00022630"/>
    </source>
</evidence>
<proteinExistence type="inferred from homology"/>
<dbReference type="GO" id="GO:0005737">
    <property type="term" value="C:cytoplasm"/>
    <property type="evidence" value="ECO:0007669"/>
    <property type="project" value="InterPro"/>
</dbReference>
<dbReference type="InterPro" id="IPR023753">
    <property type="entry name" value="FAD/NAD-binding_dom"/>
</dbReference>
<comment type="similarity">
    <text evidence="1 7">Belongs to the class-II pyridine nucleotide-disulfide oxidoreductase family.</text>
</comment>
<evidence type="ECO:0000313" key="10">
    <source>
        <dbReference type="EMBL" id="BDU72137.1"/>
    </source>
</evidence>
<dbReference type="InterPro" id="IPR008255">
    <property type="entry name" value="Pyr_nucl-diS_OxRdtase_2_AS"/>
</dbReference>
<dbReference type="EMBL" id="AP027080">
    <property type="protein sequence ID" value="BDU72137.1"/>
    <property type="molecule type" value="Genomic_DNA"/>
</dbReference>
<dbReference type="InterPro" id="IPR036188">
    <property type="entry name" value="FAD/NAD-bd_sf"/>
</dbReference>
<dbReference type="InterPro" id="IPR005982">
    <property type="entry name" value="Thioredox_Rdtase"/>
</dbReference>
<evidence type="ECO:0000256" key="7">
    <source>
        <dbReference type="RuleBase" id="RU003880"/>
    </source>
</evidence>
<keyword evidence="5" id="KW-1015">Disulfide bond</keyword>
<dbReference type="Pfam" id="PF07992">
    <property type="entry name" value="Pyr_redox_2"/>
    <property type="match status" value="1"/>
</dbReference>
<reference evidence="11" key="1">
    <citation type="journal article" date="2023" name="Int. J. Syst. Evol. Microbiol.">
        <title>Mesoterricola silvestris gen. nov., sp. nov., Mesoterricola sediminis sp. nov., Geothrix oryzae sp. nov., Geothrix edaphica sp. nov., Geothrix rubra sp. nov., and Geothrix limicola sp. nov., six novel members of Acidobacteriota isolated from soils.</title>
        <authorList>
            <person name="Itoh H."/>
            <person name="Sugisawa Y."/>
            <person name="Mise K."/>
            <person name="Xu Z."/>
            <person name="Kuniyasu M."/>
            <person name="Ushijima N."/>
            <person name="Kawano K."/>
            <person name="Kobayashi E."/>
            <person name="Shiratori Y."/>
            <person name="Masuda Y."/>
            <person name="Senoo K."/>
        </authorList>
    </citation>
    <scope>NUCLEOTIDE SEQUENCE [LARGE SCALE GENOMIC DNA]</scope>
    <source>
        <strain evidence="11">W79</strain>
    </source>
</reference>
<evidence type="ECO:0000313" key="11">
    <source>
        <dbReference type="Proteomes" id="UP001238179"/>
    </source>
</evidence>
<dbReference type="PRINTS" id="PR00469">
    <property type="entry name" value="PNDRDTASEII"/>
</dbReference>
<protein>
    <recommendedName>
        <fullName evidence="7">Thioredoxin reductase</fullName>
        <ecNumber evidence="7">1.8.1.9</ecNumber>
    </recommendedName>
</protein>
<evidence type="ECO:0000256" key="5">
    <source>
        <dbReference type="ARBA" id="ARBA00023157"/>
    </source>
</evidence>
<keyword evidence="3 7" id="KW-0274">FAD</keyword>
<dbReference type="SUPFAM" id="SSF51905">
    <property type="entry name" value="FAD/NAD(P)-binding domain"/>
    <property type="match status" value="1"/>
</dbReference>
<sequence length="328" mass="35134">MNHRRIIIIGTGPAGYTAAIYASRANLAPLVLEGAQPGGQLTITTEVENYPGFREGIPGPGLMDEMRAQALRLGAEIVPETVLSAHLDVRPMVVVTESGDYTCDALVIATGASAKWLGIGKDEELGRRGGGVSACATCDGFFYRGKEVAVVGGGDTALEEALYLTRFARHVHLVHRRDTLRASKAMQERAKANPKITFHWNQAVADLETRRVETSPGNPVEKLRALRLKDTRDGSPSLLEVEGLFVAVGHRPNTAFLRGALPADENGYLLVEKGSTRTPVPGVFACGDVQDSTYRQAITAAGSGCMAAVDAERWLSETCPPSRETSHV</sequence>
<dbReference type="NCBIfam" id="TIGR01292">
    <property type="entry name" value="TRX_reduct"/>
    <property type="match status" value="1"/>
</dbReference>
<dbReference type="PRINTS" id="PR00368">
    <property type="entry name" value="FADPNR"/>
</dbReference>
<dbReference type="KEGG" id="msil:METEAL_13110"/>
<evidence type="ECO:0000256" key="6">
    <source>
        <dbReference type="ARBA" id="ARBA00023284"/>
    </source>
</evidence>
<dbReference type="GO" id="GO:0004791">
    <property type="term" value="F:thioredoxin-disulfide reductase (NADPH) activity"/>
    <property type="evidence" value="ECO:0007669"/>
    <property type="project" value="UniProtKB-UniRule"/>
</dbReference>
<name>A0AA48GQH2_9BACT</name>
<dbReference type="Proteomes" id="UP001238179">
    <property type="component" value="Chromosome"/>
</dbReference>
<accession>A0AA48GQH2</accession>
<evidence type="ECO:0000256" key="3">
    <source>
        <dbReference type="ARBA" id="ARBA00022827"/>
    </source>
</evidence>
<organism evidence="10 11">
    <name type="scientific">Mesoterricola silvestris</name>
    <dbReference type="NCBI Taxonomy" id="2927979"/>
    <lineage>
        <taxon>Bacteria</taxon>
        <taxon>Pseudomonadati</taxon>
        <taxon>Acidobacteriota</taxon>
        <taxon>Holophagae</taxon>
        <taxon>Holophagales</taxon>
        <taxon>Holophagaceae</taxon>
        <taxon>Mesoterricola</taxon>
    </lineage>
</organism>
<evidence type="ECO:0000256" key="1">
    <source>
        <dbReference type="ARBA" id="ARBA00009333"/>
    </source>
</evidence>
<keyword evidence="6 7" id="KW-0676">Redox-active center</keyword>
<gene>
    <name evidence="10" type="ORF">METEAL_13110</name>
</gene>
<comment type="subunit">
    <text evidence="7">Homodimer.</text>
</comment>
<dbReference type="InterPro" id="IPR050097">
    <property type="entry name" value="Ferredoxin-NADP_redctase_2"/>
</dbReference>
<evidence type="ECO:0000256" key="8">
    <source>
        <dbReference type="RuleBase" id="RU003881"/>
    </source>
</evidence>
<feature type="domain" description="FAD/NAD(P)-binding" evidence="9">
    <location>
        <begin position="5"/>
        <end position="304"/>
    </location>
</feature>
<keyword evidence="11" id="KW-1185">Reference proteome</keyword>
<dbReference type="Gene3D" id="3.50.50.60">
    <property type="entry name" value="FAD/NAD(P)-binding domain"/>
    <property type="match status" value="2"/>
</dbReference>
<dbReference type="GO" id="GO:0019430">
    <property type="term" value="P:removal of superoxide radicals"/>
    <property type="evidence" value="ECO:0007669"/>
    <property type="project" value="UniProtKB-UniRule"/>
</dbReference>
<dbReference type="AlphaFoldDB" id="A0AA48GQH2"/>
<evidence type="ECO:0000256" key="4">
    <source>
        <dbReference type="ARBA" id="ARBA00023002"/>
    </source>
</evidence>
<dbReference type="PROSITE" id="PS00573">
    <property type="entry name" value="PYRIDINE_REDOX_2"/>
    <property type="match status" value="1"/>
</dbReference>
<dbReference type="PANTHER" id="PTHR48105">
    <property type="entry name" value="THIOREDOXIN REDUCTASE 1-RELATED-RELATED"/>
    <property type="match status" value="1"/>
</dbReference>